<feature type="transmembrane region" description="Helical" evidence="2">
    <location>
        <begin position="20"/>
        <end position="40"/>
    </location>
</feature>
<gene>
    <name evidence="3" type="ORF">MNB_SV-15-667</name>
</gene>
<organism evidence="3">
    <name type="scientific">hydrothermal vent metagenome</name>
    <dbReference type="NCBI Taxonomy" id="652676"/>
    <lineage>
        <taxon>unclassified sequences</taxon>
        <taxon>metagenomes</taxon>
        <taxon>ecological metagenomes</taxon>
    </lineage>
</organism>
<evidence type="ECO:0000256" key="2">
    <source>
        <dbReference type="SAM" id="Phobius"/>
    </source>
</evidence>
<dbReference type="EMBL" id="FRYL01000007">
    <property type="protein sequence ID" value="SHO80395.1"/>
    <property type="molecule type" value="Genomic_DNA"/>
</dbReference>
<feature type="coiled-coil region" evidence="1">
    <location>
        <begin position="132"/>
        <end position="186"/>
    </location>
</feature>
<accession>A0A1W1EHQ7</accession>
<keyword evidence="2" id="KW-1133">Transmembrane helix</keyword>
<dbReference type="AlphaFoldDB" id="A0A1W1EHQ7"/>
<keyword evidence="2" id="KW-0472">Membrane</keyword>
<reference evidence="3" key="1">
    <citation type="submission" date="2016-10" db="EMBL/GenBank/DDBJ databases">
        <authorList>
            <person name="de Groot N.N."/>
        </authorList>
    </citation>
    <scope>NUCLEOTIDE SEQUENCE</scope>
</reference>
<sequence>MSAGEVTTIGVQATTGSTIGVGALTGVGIIGIVAVGVWVYNKRKDEEAFEYNQKILKDEFDFMLGEVKKLQDSIFEKFNVKVDFLKELSKEAEFGLKMYDKSLIKDKDHNKKYQKIVEDFAKSAKETIYKLKELESERLEELDKKIEKITNEFNSIEKNELLINQIEEMSAIKEELKGEFASWEDKYSMVSRYQRELDKYQKSIKAIYLKKGIEEIIDGVEEQDIEIISPIEKLIIGINEFKEKIQKYDTQYNKFNDISSFSRDKLKMVFESIKLDYGKAKEIFIWSNIYREDLEKLSHLELNDEVQNRITLLKNQDKISKDEFKSIADEINQIIIAKQEREILIETLRDNLNSMGYSVVNEEENITKLENGEIVYLDTDEDDYKIMLKLNKNSMITRVVRVVATQEEKDNVNSYQREKDIQAGKKWCSSYDKLTNLLTVNGIEIDTTLRIEPQDDDLTYIVDDSLVVKSKKKSAKEDRVRYFDE</sequence>
<keyword evidence="1" id="KW-0175">Coiled coil</keyword>
<protein>
    <submittedName>
        <fullName evidence="3">DNA double-strand break repair Rad50 ATPase</fullName>
    </submittedName>
</protein>
<proteinExistence type="predicted"/>
<evidence type="ECO:0000313" key="3">
    <source>
        <dbReference type="EMBL" id="SHO80395.1"/>
    </source>
</evidence>
<keyword evidence="2" id="KW-0812">Transmembrane</keyword>
<name>A0A1W1EHQ7_9ZZZZ</name>
<evidence type="ECO:0000256" key="1">
    <source>
        <dbReference type="SAM" id="Coils"/>
    </source>
</evidence>